<dbReference type="Proteomes" id="UP000284557">
    <property type="component" value="Unassembled WGS sequence"/>
</dbReference>
<reference evidence="2 3" key="1">
    <citation type="submission" date="2018-08" db="EMBL/GenBank/DDBJ databases">
        <title>Linezolid Resistance in Mycobacterium abscessus: MIC Distribution and Comprehensive Investigation of Resistance Mechanisms.</title>
        <authorList>
            <person name="Ye M."/>
            <person name="Xu L."/>
            <person name="Zou Y."/>
            <person name="Li B."/>
            <person name="Guo Q."/>
            <person name="Zhang Y."/>
            <person name="Zhan M."/>
            <person name="Xu B."/>
            <person name="Yu F."/>
            <person name="Zhang Z."/>
            <person name="Chu H."/>
        </authorList>
    </citation>
    <scope>NUCLEOTIDE SEQUENCE [LARGE SCALE GENOMIC DNA]</scope>
    <source>
        <strain evidence="2 3">G143</strain>
    </source>
</reference>
<evidence type="ECO:0000313" key="3">
    <source>
        <dbReference type="Proteomes" id="UP000284557"/>
    </source>
</evidence>
<evidence type="ECO:0000256" key="1">
    <source>
        <dbReference type="SAM" id="Phobius"/>
    </source>
</evidence>
<gene>
    <name evidence="2" type="ORF">D2E76_27875</name>
</gene>
<dbReference type="EMBL" id="QXBN01000059">
    <property type="protein sequence ID" value="RIT26822.1"/>
    <property type="molecule type" value="Genomic_DNA"/>
</dbReference>
<keyword evidence="1" id="KW-0812">Transmembrane</keyword>
<keyword evidence="1" id="KW-0472">Membrane</keyword>
<protein>
    <recommendedName>
        <fullName evidence="4">Transmembrane protein</fullName>
    </recommendedName>
</protein>
<feature type="transmembrane region" description="Helical" evidence="1">
    <location>
        <begin position="56"/>
        <end position="89"/>
    </location>
</feature>
<dbReference type="AlphaFoldDB" id="A0ABD7HFT0"/>
<sequence length="95" mass="10243">MNRFQFVKPSLGRVVGMTIAAIALVCVIAGIVLYIGLIATHHDDGATPTGDYVRLFFVSIFFYAPMFLLIVWQVTIPGVLALGVLAASLKKSSTE</sequence>
<feature type="transmembrane region" description="Helical" evidence="1">
    <location>
        <begin position="12"/>
        <end position="36"/>
    </location>
</feature>
<name>A0ABD7HFT0_9MYCO</name>
<accession>A0ABD7HFT0</accession>
<keyword evidence="1" id="KW-1133">Transmembrane helix</keyword>
<proteinExistence type="predicted"/>
<evidence type="ECO:0000313" key="2">
    <source>
        <dbReference type="EMBL" id="RIT26822.1"/>
    </source>
</evidence>
<comment type="caution">
    <text evidence="2">The sequence shown here is derived from an EMBL/GenBank/DDBJ whole genome shotgun (WGS) entry which is preliminary data.</text>
</comment>
<dbReference type="RefSeq" id="WP_119596643.1">
    <property type="nucleotide sequence ID" value="NZ_QXBN01000059.1"/>
</dbReference>
<organism evidence="2 3">
    <name type="scientific">Mycobacteroides abscessus</name>
    <dbReference type="NCBI Taxonomy" id="36809"/>
    <lineage>
        <taxon>Bacteria</taxon>
        <taxon>Bacillati</taxon>
        <taxon>Actinomycetota</taxon>
        <taxon>Actinomycetes</taxon>
        <taxon>Mycobacteriales</taxon>
        <taxon>Mycobacteriaceae</taxon>
        <taxon>Mycobacteroides</taxon>
    </lineage>
</organism>
<evidence type="ECO:0008006" key="4">
    <source>
        <dbReference type="Google" id="ProtNLM"/>
    </source>
</evidence>